<sequence>MCLSCWPVKDIVLEEDDAPEQRRRQQMFQYVWNGQQWVPRVGNTLHNSLILRVSYPTPYPLLENPRKNLFLERDRLALRLPGLPNRTFSLQLNIISTVRESAQVLELQISPPRQQYHNITMSDEKGRKVKKTTISNEIPVRQHARTSGNSESTSYASAGTASDPSIPGPGVQNTLQYPSGNGNGGHALGGVNGPHPTFGQQHNLHQTGSINRQFQQNQAPQAGFFYQNSNRLPHHGAFQLHQHHNPYLINHTPPNLVSHIHTCQPYFNPYIVRTAFVPPPIHTMADYGNGAMPNTGQNFQPPVPDTTYGPIPHVYRPRFDSGVQAMPGAGPAFLPPQSAPCTCPYPAAPAPVLFTPPQVQPGIATAPMSIPMMSHQPQPIVVQGGQPMHGMPAMMPSQGIPAVMSAPGMPQPVGSVMGGYQPQMFPGNYAPGVSPPGMLPPDIMGIGRTQNEQTCDLLESMQKDNILEAQDIKPADDDPARMYMCRELDGNWTKRSRFTIDNLPCRWYITPWGGFYAVRLED</sequence>
<evidence type="ECO:0000256" key="1">
    <source>
        <dbReference type="SAM" id="MobiDB-lite"/>
    </source>
</evidence>
<feature type="region of interest" description="Disordered" evidence="1">
    <location>
        <begin position="122"/>
        <end position="199"/>
    </location>
</feature>
<name>A0ABR2V8X6_9PEZI</name>
<gene>
    <name evidence="2" type="ORF">SUNI508_04352</name>
</gene>
<dbReference type="EMBL" id="JARVKF010000090">
    <property type="protein sequence ID" value="KAK9423058.1"/>
    <property type="molecule type" value="Genomic_DNA"/>
</dbReference>
<protein>
    <submittedName>
        <fullName evidence="2">WW domain-containing protein</fullName>
    </submittedName>
</protein>
<accession>A0ABR2V8X6</accession>
<feature type="compositionally biased region" description="Gly residues" evidence="1">
    <location>
        <begin position="181"/>
        <end position="192"/>
    </location>
</feature>
<proteinExistence type="predicted"/>
<comment type="caution">
    <text evidence="2">The sequence shown here is derived from an EMBL/GenBank/DDBJ whole genome shotgun (WGS) entry which is preliminary data.</text>
</comment>
<reference evidence="2 3" key="1">
    <citation type="journal article" date="2024" name="J. Plant Pathol.">
        <title>Sequence and assembly of the genome of Seiridium unicorne, isolate CBS 538.82, causal agent of cypress canker disease.</title>
        <authorList>
            <person name="Scali E."/>
            <person name="Rocca G.D."/>
            <person name="Danti R."/>
            <person name="Garbelotto M."/>
            <person name="Barberini S."/>
            <person name="Baroncelli R."/>
            <person name="Emiliani G."/>
        </authorList>
    </citation>
    <scope>NUCLEOTIDE SEQUENCE [LARGE SCALE GENOMIC DNA]</scope>
    <source>
        <strain evidence="2 3">BM-138-508</strain>
    </source>
</reference>
<feature type="compositionally biased region" description="Polar residues" evidence="1">
    <location>
        <begin position="145"/>
        <end position="163"/>
    </location>
</feature>
<evidence type="ECO:0000313" key="3">
    <source>
        <dbReference type="Proteomes" id="UP001408356"/>
    </source>
</evidence>
<keyword evidence="3" id="KW-1185">Reference proteome</keyword>
<dbReference type="Proteomes" id="UP001408356">
    <property type="component" value="Unassembled WGS sequence"/>
</dbReference>
<organism evidence="2 3">
    <name type="scientific">Seiridium unicorne</name>
    <dbReference type="NCBI Taxonomy" id="138068"/>
    <lineage>
        <taxon>Eukaryota</taxon>
        <taxon>Fungi</taxon>
        <taxon>Dikarya</taxon>
        <taxon>Ascomycota</taxon>
        <taxon>Pezizomycotina</taxon>
        <taxon>Sordariomycetes</taxon>
        <taxon>Xylariomycetidae</taxon>
        <taxon>Amphisphaeriales</taxon>
        <taxon>Sporocadaceae</taxon>
        <taxon>Seiridium</taxon>
    </lineage>
</organism>
<evidence type="ECO:0000313" key="2">
    <source>
        <dbReference type="EMBL" id="KAK9423058.1"/>
    </source>
</evidence>